<feature type="transmembrane region" description="Helical" evidence="2">
    <location>
        <begin position="13"/>
        <end position="35"/>
    </location>
</feature>
<evidence type="ECO:0000313" key="4">
    <source>
        <dbReference type="Proteomes" id="UP000248714"/>
    </source>
</evidence>
<dbReference type="EMBL" id="QLTT01000005">
    <property type="protein sequence ID" value="RAS65093.1"/>
    <property type="molecule type" value="Genomic_DNA"/>
</dbReference>
<feature type="compositionally biased region" description="Basic residues" evidence="1">
    <location>
        <begin position="245"/>
        <end position="256"/>
    </location>
</feature>
<dbReference type="RefSeq" id="WP_112228635.1">
    <property type="nucleotide sequence ID" value="NZ_QLTT01000005.1"/>
</dbReference>
<evidence type="ECO:0000256" key="2">
    <source>
        <dbReference type="SAM" id="Phobius"/>
    </source>
</evidence>
<feature type="compositionally biased region" description="Basic and acidic residues" evidence="1">
    <location>
        <begin position="169"/>
        <end position="222"/>
    </location>
</feature>
<proteinExistence type="predicted"/>
<keyword evidence="2" id="KW-1133">Transmembrane helix</keyword>
<accession>A0ABX9E6V0</accession>
<name>A0ABX9E6V0_9PSEU</name>
<feature type="region of interest" description="Disordered" evidence="1">
    <location>
        <begin position="36"/>
        <end position="105"/>
    </location>
</feature>
<reference evidence="3 4" key="1">
    <citation type="submission" date="2018-06" db="EMBL/GenBank/DDBJ databases">
        <title>Genomic Encyclopedia of Type Strains, Phase IV (KMG-IV): sequencing the most valuable type-strain genomes for metagenomic binning, comparative biology and taxonomic classification.</title>
        <authorList>
            <person name="Goeker M."/>
        </authorList>
    </citation>
    <scope>NUCLEOTIDE SEQUENCE [LARGE SCALE GENOMIC DNA]</scope>
    <source>
        <strain evidence="3 4">DSM 45479</strain>
    </source>
</reference>
<comment type="caution">
    <text evidence="3">The sequence shown here is derived from an EMBL/GenBank/DDBJ whole genome shotgun (WGS) entry which is preliminary data.</text>
</comment>
<feature type="region of interest" description="Disordered" evidence="1">
    <location>
        <begin position="158"/>
        <end position="269"/>
    </location>
</feature>
<evidence type="ECO:0000256" key="1">
    <source>
        <dbReference type="SAM" id="MobiDB-lite"/>
    </source>
</evidence>
<evidence type="ECO:0000313" key="3">
    <source>
        <dbReference type="EMBL" id="RAS65093.1"/>
    </source>
</evidence>
<protein>
    <submittedName>
        <fullName evidence="3">Uncharacterized protein</fullName>
    </submittedName>
</protein>
<keyword evidence="2" id="KW-0812">Transmembrane</keyword>
<keyword evidence="4" id="KW-1185">Reference proteome</keyword>
<dbReference type="PRINTS" id="PR01217">
    <property type="entry name" value="PRICHEXTENSN"/>
</dbReference>
<organism evidence="3 4">
    <name type="scientific">Lentzea atacamensis</name>
    <dbReference type="NCBI Taxonomy" id="531938"/>
    <lineage>
        <taxon>Bacteria</taxon>
        <taxon>Bacillati</taxon>
        <taxon>Actinomycetota</taxon>
        <taxon>Actinomycetes</taxon>
        <taxon>Pseudonocardiales</taxon>
        <taxon>Pseudonocardiaceae</taxon>
        <taxon>Lentzea</taxon>
    </lineage>
</organism>
<sequence length="269" mass="27781">MEESGNGGNLKRAALYGVAGLMTAAIGASTVNVLAAEDKKPDQRPAAQSAPATPSKPGEPTPPPPPAPKPLPVLQTEAAPPAPELPAPVAAQPAAPPVAQPVAQPVAKPVVKPVAKPVVPVVKRQVVAAVEDAEPPAPAIAHASVQASGAGKAEVALHVPAAKPVKKPSPTDEALKKAKSEATEAKKKVKQSEKALAEAKKDYDKKKGEIKKIQKQKNEEKKTKKPKPVEPVLTVKTSPDMEKRLKVHTSKQKSGKKVTISVSSSAHSG</sequence>
<feature type="compositionally biased region" description="Pro residues" evidence="1">
    <location>
        <begin position="57"/>
        <end position="71"/>
    </location>
</feature>
<feature type="compositionally biased region" description="Polar residues" evidence="1">
    <location>
        <begin position="260"/>
        <end position="269"/>
    </location>
</feature>
<keyword evidence="2" id="KW-0472">Membrane</keyword>
<gene>
    <name evidence="3" type="ORF">C8D87_105588</name>
</gene>
<dbReference type="Proteomes" id="UP000248714">
    <property type="component" value="Unassembled WGS sequence"/>
</dbReference>